<dbReference type="SUPFAM" id="SSF89550">
    <property type="entry name" value="PHP domain-like"/>
    <property type="match status" value="1"/>
</dbReference>
<feature type="compositionally biased region" description="Basic and acidic residues" evidence="5">
    <location>
        <begin position="215"/>
        <end position="230"/>
    </location>
</feature>
<dbReference type="AlphaFoldDB" id="A0A1U7NIG9"/>
<dbReference type="PANTHER" id="PTHR42924:SF3">
    <property type="entry name" value="POLYMERASE_HISTIDINOL PHOSPHATASE N-TERMINAL DOMAIN-CONTAINING PROTEIN"/>
    <property type="match status" value="1"/>
</dbReference>
<proteinExistence type="predicted"/>
<comment type="subcellular location">
    <subcellularLocation>
        <location evidence="1">Membrane</location>
        <topology evidence="1">Multi-pass membrane protein</topology>
    </subcellularLocation>
</comment>
<evidence type="ECO:0000256" key="5">
    <source>
        <dbReference type="SAM" id="MobiDB-lite"/>
    </source>
</evidence>
<dbReference type="Pfam" id="PF06271">
    <property type="entry name" value="RDD"/>
    <property type="match status" value="1"/>
</dbReference>
<dbReference type="GO" id="GO:0035312">
    <property type="term" value="F:5'-3' DNA exonuclease activity"/>
    <property type="evidence" value="ECO:0007669"/>
    <property type="project" value="TreeGrafter"/>
</dbReference>
<evidence type="ECO:0000256" key="2">
    <source>
        <dbReference type="ARBA" id="ARBA00022692"/>
    </source>
</evidence>
<evidence type="ECO:0000313" key="9">
    <source>
        <dbReference type="Proteomes" id="UP000186341"/>
    </source>
</evidence>
<dbReference type="EMBL" id="MPJW01000061">
    <property type="protein sequence ID" value="OLU42325.1"/>
    <property type="molecule type" value="Genomic_DNA"/>
</dbReference>
<dbReference type="GO" id="GO:0004534">
    <property type="term" value="F:5'-3' RNA exonuclease activity"/>
    <property type="evidence" value="ECO:0007669"/>
    <property type="project" value="TreeGrafter"/>
</dbReference>
<dbReference type="SMART" id="SM00481">
    <property type="entry name" value="POLIIIAc"/>
    <property type="match status" value="1"/>
</dbReference>
<dbReference type="Gene3D" id="3.20.20.140">
    <property type="entry name" value="Metal-dependent hydrolases"/>
    <property type="match status" value="1"/>
</dbReference>
<evidence type="ECO:0000259" key="7">
    <source>
        <dbReference type="SMART" id="SM00481"/>
    </source>
</evidence>
<evidence type="ECO:0000256" key="4">
    <source>
        <dbReference type="ARBA" id="ARBA00023136"/>
    </source>
</evidence>
<keyword evidence="3 6" id="KW-1133">Transmembrane helix</keyword>
<feature type="domain" description="Polymerase/histidinol phosphatase N-terminal" evidence="7">
    <location>
        <begin position="244"/>
        <end position="310"/>
    </location>
</feature>
<dbReference type="Gene3D" id="1.10.150.650">
    <property type="match status" value="1"/>
</dbReference>
<sequence>MPSTKFSESEINRAAQLKEQQLYREEGFRKAKPLKRTFDDYENHLFAFLIDLNICLLPVYIWAIEFILILTGLIPPHFFDWLFYLMYALLFFCSCVLMPLRLAATRGQTWGMQVVGIKLVDISMQEAPLMRLVLRELLGFGIPIMLFGYFFSITGLLVWWAVSILVVLASNKQQTLFDWVFSLIPVYVPSYKIRLGNPFRHILSHNEEQPVNEVEQPKEAEPEQKEEQKAEPANPVPSSSVSPIDLHIRSSYSDDASDDVEEIFKKAKQQNMRVISITDHNCARANAQALRFAAMYDIQYIPGMEADVSLNNQRVRILGYYIDWTNPVFDEVEKNSLKREKEASLKRAQAFEKLMNIRIDLDSILSKSRFQILTGADLTNMVFRNPRTRQLEPVQKAIRQAEGDEQKAREIFIEEYFTQGKPCYIERTYPDAISFIDAIHESGGMAVLSGWHVDELDNETLVDLIEAGLDGLEVFTPDVDSKTAAFLLKVASDEKLFVTAGSDYHGSKRPDRELGKTNCPAKGLHSVEVFTRALDNEKPDPNMPRA</sequence>
<accession>A0A1U7NIG9</accession>
<evidence type="ECO:0000256" key="6">
    <source>
        <dbReference type="SAM" id="Phobius"/>
    </source>
</evidence>
<feature type="transmembrane region" description="Helical" evidence="6">
    <location>
        <begin position="137"/>
        <end position="162"/>
    </location>
</feature>
<dbReference type="GO" id="GO:0016020">
    <property type="term" value="C:membrane"/>
    <property type="evidence" value="ECO:0007669"/>
    <property type="project" value="UniProtKB-SubCell"/>
</dbReference>
<keyword evidence="4 6" id="KW-0472">Membrane</keyword>
<dbReference type="Proteomes" id="UP000186341">
    <property type="component" value="Unassembled WGS sequence"/>
</dbReference>
<protein>
    <recommendedName>
        <fullName evidence="7">Polymerase/histidinol phosphatase N-terminal domain-containing protein</fullName>
    </recommendedName>
</protein>
<dbReference type="InterPro" id="IPR004013">
    <property type="entry name" value="PHP_dom"/>
</dbReference>
<dbReference type="InterPro" id="IPR052018">
    <property type="entry name" value="PHP_domain"/>
</dbReference>
<name>A0A1U7NIG9_9FIRM</name>
<evidence type="ECO:0000313" key="8">
    <source>
        <dbReference type="EMBL" id="OLU42325.1"/>
    </source>
</evidence>
<keyword evidence="2 6" id="KW-0812">Transmembrane</keyword>
<keyword evidence="9" id="KW-1185">Reference proteome</keyword>
<dbReference type="RefSeq" id="WP_075817854.1">
    <property type="nucleotide sequence ID" value="NZ_CAPNHH010000016.1"/>
</dbReference>
<dbReference type="PANTHER" id="PTHR42924">
    <property type="entry name" value="EXONUCLEASE"/>
    <property type="match status" value="1"/>
</dbReference>
<dbReference type="InterPro" id="IPR003141">
    <property type="entry name" value="Pol/His_phosphatase_N"/>
</dbReference>
<feature type="compositionally biased region" description="Low complexity" evidence="5">
    <location>
        <begin position="231"/>
        <end position="243"/>
    </location>
</feature>
<dbReference type="InterPro" id="IPR016195">
    <property type="entry name" value="Pol/histidinol_Pase-like"/>
</dbReference>
<dbReference type="InterPro" id="IPR010432">
    <property type="entry name" value="RDD"/>
</dbReference>
<comment type="caution">
    <text evidence="8">The sequence shown here is derived from an EMBL/GenBank/DDBJ whole genome shotgun (WGS) entry which is preliminary data.</text>
</comment>
<reference evidence="8 9" key="1">
    <citation type="submission" date="2016-11" db="EMBL/GenBank/DDBJ databases">
        <title>Description of two novel members of the family Erysipelotrichaceae: Ileibacterium lipovorans gen. nov., sp. nov. and Dubosiella newyorkensis, gen. nov., sp. nov.</title>
        <authorList>
            <person name="Cox L.M."/>
            <person name="Sohn J."/>
            <person name="Tyrrell K.L."/>
            <person name="Citron D.M."/>
            <person name="Lawson P.A."/>
            <person name="Patel N.B."/>
            <person name="Iizumi T."/>
            <person name="Perez-Perez G.I."/>
            <person name="Goldstein E.J."/>
            <person name="Blaser M.J."/>
        </authorList>
    </citation>
    <scope>NUCLEOTIDE SEQUENCE [LARGE SCALE GENOMIC DNA]</scope>
    <source>
        <strain evidence="8 9">NYU-BL-A3</strain>
    </source>
</reference>
<evidence type="ECO:0000256" key="3">
    <source>
        <dbReference type="ARBA" id="ARBA00022989"/>
    </source>
</evidence>
<dbReference type="OrthoDB" id="9804333at2"/>
<feature type="region of interest" description="Disordered" evidence="5">
    <location>
        <begin position="208"/>
        <end position="244"/>
    </location>
</feature>
<feature type="transmembrane region" description="Helical" evidence="6">
    <location>
        <begin position="45"/>
        <end position="69"/>
    </location>
</feature>
<feature type="transmembrane region" description="Helical" evidence="6">
    <location>
        <begin position="81"/>
        <end position="103"/>
    </location>
</feature>
<organism evidence="8 9">
    <name type="scientific">Ileibacterium valens</name>
    <dbReference type="NCBI Taxonomy" id="1862668"/>
    <lineage>
        <taxon>Bacteria</taxon>
        <taxon>Bacillati</taxon>
        <taxon>Bacillota</taxon>
        <taxon>Erysipelotrichia</taxon>
        <taxon>Erysipelotrichales</taxon>
        <taxon>Erysipelotrichaceae</taxon>
        <taxon>Ileibacterium</taxon>
    </lineage>
</organism>
<gene>
    <name evidence="8" type="ORF">BO222_01825</name>
</gene>
<evidence type="ECO:0000256" key="1">
    <source>
        <dbReference type="ARBA" id="ARBA00004141"/>
    </source>
</evidence>
<dbReference type="Pfam" id="PF02811">
    <property type="entry name" value="PHP"/>
    <property type="match status" value="1"/>
</dbReference>
<dbReference type="GeneID" id="82201975"/>